<keyword evidence="3" id="KW-1185">Reference proteome</keyword>
<dbReference type="PATRIC" id="fig|213810.4.peg.1314"/>
<evidence type="ECO:0000313" key="3">
    <source>
        <dbReference type="Proteomes" id="UP000007054"/>
    </source>
</evidence>
<feature type="transmembrane region" description="Helical" evidence="1">
    <location>
        <begin position="212"/>
        <end position="233"/>
    </location>
</feature>
<feature type="transmembrane region" description="Helical" evidence="1">
    <location>
        <begin position="97"/>
        <end position="119"/>
    </location>
</feature>
<proteinExistence type="predicted"/>
<keyword evidence="1" id="KW-0472">Membrane</keyword>
<feature type="transmembrane region" description="Helical" evidence="1">
    <location>
        <begin position="131"/>
        <end position="156"/>
    </location>
</feature>
<dbReference type="InterPro" id="IPR012652">
    <property type="entry name" value="ThiW"/>
</dbReference>
<feature type="transmembrane region" description="Helical" evidence="1">
    <location>
        <begin position="184"/>
        <end position="206"/>
    </location>
</feature>
<sequence length="243" mass="25887">MKTTHKSNLMKLVMLAMLVAIGVVISPILRVEGMCPMAHFINIVCAVLLGPWYSLLCAVLIGIIRMAFMGIPPLALTGAVFGAFLSGMFYRLSKGKLIAAFLGEVFGTGIIGAIVSYPVMTYLVGRTGLTWFFYVPSFISGTLIGGSLAFVFLRALAKNGQLARFQTALGSVSYAVSSDVWSNAVGIAALGLIGYLASVVLLKMLLKLSGTWVTVVPYALVGAALLAAVIYLIRNRSQLRQQA</sequence>
<dbReference type="HOGENOM" id="CLU_100509_1_0_9"/>
<feature type="transmembrane region" description="Helical" evidence="1">
    <location>
        <begin position="41"/>
        <end position="64"/>
    </location>
</feature>
<keyword evidence="1" id="KW-0812">Transmembrane</keyword>
<dbReference type="AlphaFoldDB" id="D4LD32"/>
<reference evidence="2" key="1">
    <citation type="submission" date="2010-03" db="EMBL/GenBank/DDBJ databases">
        <title>The genome sequence of Ruminococcus sp. 18P13.</title>
        <authorList>
            <consortium name="metaHIT consortium -- http://www.metahit.eu/"/>
            <person name="Pajon A."/>
            <person name="Turner K."/>
            <person name="Parkhill J."/>
            <person name="Bernalier A."/>
        </authorList>
    </citation>
    <scope>NUCLEOTIDE SEQUENCE [LARGE SCALE GENOMIC DNA]</scope>
    <source>
        <strain evidence="2">Type strain: 18P13</strain>
    </source>
</reference>
<organism evidence="2 3">
    <name type="scientific">Ruminococcus champanellensis (strain DSM 18848 / JCM 17042 / KCTC 15320 / 18P13)</name>
    <dbReference type="NCBI Taxonomy" id="213810"/>
    <lineage>
        <taxon>Bacteria</taxon>
        <taxon>Bacillati</taxon>
        <taxon>Bacillota</taxon>
        <taxon>Clostridia</taxon>
        <taxon>Eubacteriales</taxon>
        <taxon>Oscillospiraceae</taxon>
        <taxon>Ruminococcus</taxon>
    </lineage>
</organism>
<feature type="transmembrane region" description="Helical" evidence="1">
    <location>
        <begin position="70"/>
        <end position="90"/>
    </location>
</feature>
<reference evidence="2" key="2">
    <citation type="submission" date="2010-03" db="EMBL/GenBank/DDBJ databases">
        <authorList>
            <person name="Pajon A."/>
        </authorList>
    </citation>
    <scope>NUCLEOTIDE SEQUENCE</scope>
    <source>
        <strain evidence="2">Type strain: 18P13</strain>
    </source>
</reference>
<protein>
    <submittedName>
        <fullName evidence="2">ThiW protein</fullName>
    </submittedName>
</protein>
<dbReference type="KEGG" id="rch:RUM_14170"/>
<dbReference type="STRING" id="213810.RUM_14170"/>
<accession>D4LD32</accession>
<dbReference type="Gene3D" id="1.10.1760.20">
    <property type="match status" value="1"/>
</dbReference>
<name>D4LD32_RUMC1</name>
<evidence type="ECO:0000256" key="1">
    <source>
        <dbReference type="SAM" id="Phobius"/>
    </source>
</evidence>
<feature type="transmembrane region" description="Helical" evidence="1">
    <location>
        <begin position="12"/>
        <end position="29"/>
    </location>
</feature>
<dbReference type="NCBIfam" id="TIGR02359">
    <property type="entry name" value="thiW"/>
    <property type="match status" value="1"/>
</dbReference>
<keyword evidence="1" id="KW-1133">Transmembrane helix</keyword>
<gene>
    <name evidence="2" type="ordered locus">RUM_14170</name>
</gene>
<evidence type="ECO:0000313" key="2">
    <source>
        <dbReference type="EMBL" id="CBL17527.1"/>
    </source>
</evidence>
<dbReference type="Proteomes" id="UP000007054">
    <property type="component" value="Chromosome"/>
</dbReference>
<dbReference type="EMBL" id="FP929052">
    <property type="protein sequence ID" value="CBL17527.1"/>
    <property type="molecule type" value="Genomic_DNA"/>
</dbReference>
<dbReference type="Pfam" id="PF09512">
    <property type="entry name" value="ThiW"/>
    <property type="match status" value="1"/>
</dbReference>